<accession>A0A645CLC7</accession>
<name>A0A645CLC7_9ZZZZ</name>
<proteinExistence type="predicted"/>
<protein>
    <submittedName>
        <fullName evidence="1">Uncharacterized protein</fullName>
    </submittedName>
</protein>
<reference evidence="1" key="1">
    <citation type="submission" date="2019-08" db="EMBL/GenBank/DDBJ databases">
        <authorList>
            <person name="Kucharzyk K."/>
            <person name="Murdoch R.W."/>
            <person name="Higgins S."/>
            <person name="Loffler F."/>
        </authorList>
    </citation>
    <scope>NUCLEOTIDE SEQUENCE</scope>
</reference>
<organism evidence="1">
    <name type="scientific">bioreactor metagenome</name>
    <dbReference type="NCBI Taxonomy" id="1076179"/>
    <lineage>
        <taxon>unclassified sequences</taxon>
        <taxon>metagenomes</taxon>
        <taxon>ecological metagenomes</taxon>
    </lineage>
</organism>
<dbReference type="EMBL" id="VSSQ01028165">
    <property type="protein sequence ID" value="MPM77771.1"/>
    <property type="molecule type" value="Genomic_DNA"/>
</dbReference>
<sequence>MHTLTQAVAQTMVEVAAVARFGNDCPRYGVQFASFDAGMDRSHRFIMGCQYQIVDFFLVRRWLFTKEERACHITGITFVHGSQIEQHKLVFLEFGVAGDAMGAGCIFTEKYHSCETHFGYASSFQLVFNFCNDFQFSDALAKRFCTYFECFISPIASFLHEGEFLFILDQAHFLKGCADVMAESGCREMFPQCFHTLDSQEILFDGPVRQRRMTRLYAGCQYRPRVLRIHVADHFKFLSSLPCIIFFQRRDKQQGLCILEQNGRQDSLVRIAPV</sequence>
<gene>
    <name evidence="1" type="ORF">SDC9_124779</name>
</gene>
<dbReference type="AlphaFoldDB" id="A0A645CLC7"/>
<comment type="caution">
    <text evidence="1">The sequence shown here is derived from an EMBL/GenBank/DDBJ whole genome shotgun (WGS) entry which is preliminary data.</text>
</comment>
<evidence type="ECO:0000313" key="1">
    <source>
        <dbReference type="EMBL" id="MPM77771.1"/>
    </source>
</evidence>